<accession>A0A6J5KSE1</accession>
<gene>
    <name evidence="3" type="ORF">UFOVP181_49</name>
    <name evidence="2" type="ORF">UFOVP57_113</name>
</gene>
<feature type="compositionally biased region" description="Basic and acidic residues" evidence="1">
    <location>
        <begin position="82"/>
        <end position="93"/>
    </location>
</feature>
<sequence length="405" mass="44539">MKATDFIKEAAIGTEPKRPAREGSRPARGHDPEARYTPAPAKPFRNPPGFNKQGTGVGNELAQQTRAELAKKKQPGVAEGADQVKKVFKDKSGKPVGEIGIDPESSPGNGKWYVHHYATGYSVVGFDSAAEAKRELMYVHKHPGAVEGHESTLDESIAQMEAELAEASREFKGPHGTLDIERKPGRTIVKRRDYTDRETDIHDADKFSNMKLRGQGQGSVGSKNVSSLNYIPTNTHHHKPDYGYDINDKTDYEVDYEPEFEMDEEEGTPEGVPHLTKELLQHIIDQVGTEGAHAICKSIQWGDGAAKELLHLITKHLKHDASQIAESIQEFWVSEHGKASRELCKSSKPDADLGASMLSSCKSQGLRARDGDKSHKLGKTAKSRVKVGGHRIKGRKYGGPLPDWS</sequence>
<feature type="region of interest" description="Disordered" evidence="1">
    <location>
        <begin position="361"/>
        <end position="405"/>
    </location>
</feature>
<feature type="compositionally biased region" description="Basic residues" evidence="1">
    <location>
        <begin position="376"/>
        <end position="396"/>
    </location>
</feature>
<feature type="compositionally biased region" description="Basic and acidic residues" evidence="1">
    <location>
        <begin position="15"/>
        <end position="34"/>
    </location>
</feature>
<evidence type="ECO:0000313" key="2">
    <source>
        <dbReference type="EMBL" id="CAB4125388.1"/>
    </source>
</evidence>
<evidence type="ECO:0000313" key="3">
    <source>
        <dbReference type="EMBL" id="CAB5208499.1"/>
    </source>
</evidence>
<dbReference type="EMBL" id="LR798231">
    <property type="protein sequence ID" value="CAB5208499.1"/>
    <property type="molecule type" value="Genomic_DNA"/>
</dbReference>
<proteinExistence type="predicted"/>
<evidence type="ECO:0000256" key="1">
    <source>
        <dbReference type="SAM" id="MobiDB-lite"/>
    </source>
</evidence>
<protein>
    <submittedName>
        <fullName evidence="2">Uncharacterized protein</fullName>
    </submittedName>
</protein>
<organism evidence="2">
    <name type="scientific">uncultured Caudovirales phage</name>
    <dbReference type="NCBI Taxonomy" id="2100421"/>
    <lineage>
        <taxon>Viruses</taxon>
        <taxon>Duplodnaviria</taxon>
        <taxon>Heunggongvirae</taxon>
        <taxon>Uroviricota</taxon>
        <taxon>Caudoviricetes</taxon>
        <taxon>Peduoviridae</taxon>
        <taxon>Maltschvirus</taxon>
        <taxon>Maltschvirus maltsch</taxon>
    </lineage>
</organism>
<feature type="region of interest" description="Disordered" evidence="1">
    <location>
        <begin position="1"/>
        <end position="103"/>
    </location>
</feature>
<reference evidence="2" key="1">
    <citation type="submission" date="2020-04" db="EMBL/GenBank/DDBJ databases">
        <authorList>
            <person name="Chiriac C."/>
            <person name="Salcher M."/>
            <person name="Ghai R."/>
            <person name="Kavagutti S V."/>
        </authorList>
    </citation>
    <scope>NUCLEOTIDE SEQUENCE</scope>
</reference>
<name>A0A6J5KSE1_9CAUD</name>
<dbReference type="EMBL" id="LR796187">
    <property type="protein sequence ID" value="CAB4125388.1"/>
    <property type="molecule type" value="Genomic_DNA"/>
</dbReference>